<evidence type="ECO:0000313" key="1">
    <source>
        <dbReference type="EMBL" id="GAJ04875.1"/>
    </source>
</evidence>
<reference evidence="1" key="1">
    <citation type="journal article" date="2014" name="Front. Microbiol.">
        <title>High frequency of phylogenetically diverse reductive dehalogenase-homologous genes in deep subseafloor sedimentary metagenomes.</title>
        <authorList>
            <person name="Kawai M."/>
            <person name="Futagami T."/>
            <person name="Toyoda A."/>
            <person name="Takaki Y."/>
            <person name="Nishi S."/>
            <person name="Hori S."/>
            <person name="Arai W."/>
            <person name="Tsubouchi T."/>
            <person name="Morono Y."/>
            <person name="Uchiyama I."/>
            <person name="Ito T."/>
            <person name="Fujiyama A."/>
            <person name="Inagaki F."/>
            <person name="Takami H."/>
        </authorList>
    </citation>
    <scope>NUCLEOTIDE SEQUENCE</scope>
    <source>
        <strain evidence="1">Expedition CK06-06</strain>
    </source>
</reference>
<name>X1VE68_9ZZZZ</name>
<gene>
    <name evidence="1" type="ORF">S12H4_46722</name>
</gene>
<dbReference type="EMBL" id="BARW01029023">
    <property type="protein sequence ID" value="GAJ04875.1"/>
    <property type="molecule type" value="Genomic_DNA"/>
</dbReference>
<sequence length="100" mass="11890">MVEKEKIEVEIRSERIIPIFRGELPSTHQIAVTFQPVGVPIPRTIWILAEDVFKEETYKFLVEHREKNGPLFDKWVEFRAAKIREDIEKQRVFKPEKVSV</sequence>
<comment type="caution">
    <text evidence="1">The sequence shown here is derived from an EMBL/GenBank/DDBJ whole genome shotgun (WGS) entry which is preliminary data.</text>
</comment>
<proteinExistence type="predicted"/>
<dbReference type="AlphaFoldDB" id="X1VE68"/>
<protein>
    <submittedName>
        <fullName evidence="1">Uncharacterized protein</fullName>
    </submittedName>
</protein>
<accession>X1VE68</accession>
<organism evidence="1">
    <name type="scientific">marine sediment metagenome</name>
    <dbReference type="NCBI Taxonomy" id="412755"/>
    <lineage>
        <taxon>unclassified sequences</taxon>
        <taxon>metagenomes</taxon>
        <taxon>ecological metagenomes</taxon>
    </lineage>
</organism>